<dbReference type="Proteomes" id="UP001043456">
    <property type="component" value="Unassembled WGS sequence"/>
</dbReference>
<dbReference type="OrthoDB" id="4838614at2759"/>
<name>A0A9P3BGM7_9EURO</name>
<dbReference type="RefSeq" id="XP_043161677.1">
    <property type="nucleotide sequence ID" value="XM_043305742.1"/>
</dbReference>
<dbReference type="AlphaFoldDB" id="A0A9P3BGM7"/>
<dbReference type="EMBL" id="BHVY01000007">
    <property type="protein sequence ID" value="GIJ90931.1"/>
    <property type="molecule type" value="Genomic_DNA"/>
</dbReference>
<feature type="region of interest" description="Disordered" evidence="1">
    <location>
        <begin position="306"/>
        <end position="349"/>
    </location>
</feature>
<feature type="compositionally biased region" description="Basic and acidic residues" evidence="1">
    <location>
        <begin position="35"/>
        <end position="60"/>
    </location>
</feature>
<gene>
    <name evidence="2" type="ORF">Asppvi_009896</name>
</gene>
<reference evidence="2 3" key="1">
    <citation type="submission" date="2018-10" db="EMBL/GenBank/DDBJ databases">
        <title>Pan-genome distribution and transcriptional activeness of fungal secondary metabolism genes in Aspergillus section Fumigati.</title>
        <authorList>
            <person name="Takahashi H."/>
            <person name="Umemura M."/>
            <person name="Ninomiya A."/>
            <person name="Kusuya Y."/>
            <person name="Urayama S."/>
            <person name="Shimizu M."/>
            <person name="Watanabe A."/>
            <person name="Kamei K."/>
            <person name="Yaguchi T."/>
            <person name="Hagiwara D."/>
        </authorList>
    </citation>
    <scope>NUCLEOTIDE SEQUENCE [LARGE SCALE GENOMIC DNA]</scope>
    <source>
        <strain evidence="2 3">IFM 55266</strain>
    </source>
</reference>
<comment type="caution">
    <text evidence="2">The sequence shown here is derived from an EMBL/GenBank/DDBJ whole genome shotgun (WGS) entry which is preliminary data.</text>
</comment>
<sequence length="803" mass="91766">MTFNITLERSQRSPSDEEDSSGVVVSPPSAPPSEAHPEGQQEWHDPYDEGEKLEYPDELRLSTSARRRRSYERERLERFRRRSRARSRPRWHSESVSRSSPNCLINSGENERDITLHLDLDAALDISKDLERLAQLNRRGHFSQAIALFHERLASHVDFFPVVAEYADLLLEQGSFGQLRRFISSRLLDPLVRFADEEVLLLKLLKSVAEIYTNGALIPALEMTLEALKHLERRCRELRMWFRPPTGVQIQLIETCLRVITYAAAHSSFLGNDTFRVLLRWTFSNDRLTLKPNGFTPFYPQSADDMAQEAVHSDNSESDRKTSHRLRLSGQHEKAAADNKSPPEGNVSQSNYPRIGDWYRLLVQEGFWWESHRVLRFMLPLLGDAHGKYTANGNFEDFAQIDDLLQATAVFLRRETESTDDEQLLLTDFANAYLLSVFFTTDSHVETVRTVRAQSLDSARSLASTILSTHRHLVNSVPYLRWLLRQTPGAETGYQVQSPDLQQGRIPEKWFQGSVSQIRSPEQRNHNIHPPLARGKLAKADSGGLSQRSLEIALETVTEIGGYRLRQYVLERMYTACQNFDQALRLLHDLAQLCKDTMQDITRYGESLVDEHLLLESANPSNIDELRIDLHHRFSDLNGSFPSHINYNSSTRKRLGLVFFDIPALEWNRRRAWSELLSSMGRGIEAELVNARLSYIYSHLPSDSPSLTDNSRFCFGCPYCGNKAKQELPPPADVEALGSLSHLGPRPNPSRLAIARERHRTVGAENDVADHVEDRIIRRRAARNANEAGFLAERTNLTKEKEQ</sequence>
<protein>
    <submittedName>
        <fullName evidence="2">Uncharacterized protein</fullName>
    </submittedName>
</protein>
<keyword evidence="3" id="KW-1185">Reference proteome</keyword>
<feature type="region of interest" description="Disordered" evidence="1">
    <location>
        <begin position="1"/>
        <end position="67"/>
    </location>
</feature>
<feature type="compositionally biased region" description="Basic and acidic residues" evidence="1">
    <location>
        <begin position="311"/>
        <end position="321"/>
    </location>
</feature>
<accession>A0A9P3BGM7</accession>
<evidence type="ECO:0000313" key="3">
    <source>
        <dbReference type="Proteomes" id="UP001043456"/>
    </source>
</evidence>
<organism evidence="2 3">
    <name type="scientific">Aspergillus pseudoviridinutans</name>
    <dbReference type="NCBI Taxonomy" id="1517512"/>
    <lineage>
        <taxon>Eukaryota</taxon>
        <taxon>Fungi</taxon>
        <taxon>Dikarya</taxon>
        <taxon>Ascomycota</taxon>
        <taxon>Pezizomycotina</taxon>
        <taxon>Eurotiomycetes</taxon>
        <taxon>Eurotiomycetidae</taxon>
        <taxon>Eurotiales</taxon>
        <taxon>Aspergillaceae</taxon>
        <taxon>Aspergillus</taxon>
        <taxon>Aspergillus subgen. Fumigati</taxon>
    </lineage>
</organism>
<evidence type="ECO:0000313" key="2">
    <source>
        <dbReference type="EMBL" id="GIJ90931.1"/>
    </source>
</evidence>
<proteinExistence type="predicted"/>
<evidence type="ECO:0000256" key="1">
    <source>
        <dbReference type="SAM" id="MobiDB-lite"/>
    </source>
</evidence>
<dbReference type="GeneID" id="67008506"/>